<accession>A0A1I7WEA4</accession>
<sequence length="196" mass="22567">MNSDASIIIVDHAYTRFLRNQQKSVQCRMENFLANGGGSLIVHSDSLNEHDGQLDILKTHRKMPIVLSETMNPPRKMPSSSRQFLQFQIITILKPSRILSTMFTFSIAMNSEIINEATTTEKFFVSNTEFFYQKYTKVPRAITLTNSKSLQVFASGVRDILDPLCPYPHARWAKRLFLLRNTYDIYDLPFALLIIL</sequence>
<dbReference type="WBParaSite" id="Hba_03272">
    <property type="protein sequence ID" value="Hba_03272"/>
    <property type="gene ID" value="Hba_03272"/>
</dbReference>
<protein>
    <submittedName>
        <fullName evidence="2">Uncharacterized protein</fullName>
    </submittedName>
</protein>
<proteinExistence type="predicted"/>
<organism evidence="1 2">
    <name type="scientific">Heterorhabditis bacteriophora</name>
    <name type="common">Entomopathogenic nematode worm</name>
    <dbReference type="NCBI Taxonomy" id="37862"/>
    <lineage>
        <taxon>Eukaryota</taxon>
        <taxon>Metazoa</taxon>
        <taxon>Ecdysozoa</taxon>
        <taxon>Nematoda</taxon>
        <taxon>Chromadorea</taxon>
        <taxon>Rhabditida</taxon>
        <taxon>Rhabditina</taxon>
        <taxon>Rhabditomorpha</taxon>
        <taxon>Strongyloidea</taxon>
        <taxon>Heterorhabditidae</taxon>
        <taxon>Heterorhabditis</taxon>
    </lineage>
</organism>
<dbReference type="Proteomes" id="UP000095283">
    <property type="component" value="Unplaced"/>
</dbReference>
<reference evidence="2" key="1">
    <citation type="submission" date="2016-11" db="UniProtKB">
        <authorList>
            <consortium name="WormBaseParasite"/>
        </authorList>
    </citation>
    <scope>IDENTIFICATION</scope>
</reference>
<evidence type="ECO:0000313" key="2">
    <source>
        <dbReference type="WBParaSite" id="Hba_03272"/>
    </source>
</evidence>
<dbReference type="AlphaFoldDB" id="A0A1I7WEA4"/>
<name>A0A1I7WEA4_HETBA</name>
<keyword evidence="1" id="KW-1185">Reference proteome</keyword>
<evidence type="ECO:0000313" key="1">
    <source>
        <dbReference type="Proteomes" id="UP000095283"/>
    </source>
</evidence>